<protein>
    <submittedName>
        <fullName evidence="7 8">Uncharacterized protein</fullName>
    </submittedName>
</protein>
<dbReference type="STRING" id="905079.L1JYA2"/>
<evidence type="ECO:0000256" key="3">
    <source>
        <dbReference type="ARBA" id="ARBA00022737"/>
    </source>
</evidence>
<dbReference type="InterPro" id="IPR032675">
    <property type="entry name" value="LRR_dom_sf"/>
</dbReference>
<gene>
    <name evidence="7" type="ORF">GUITHDRAFT_100994</name>
</gene>
<dbReference type="PROSITE" id="PS51450">
    <property type="entry name" value="LRR"/>
    <property type="match status" value="2"/>
</dbReference>
<feature type="region of interest" description="Disordered" evidence="6">
    <location>
        <begin position="287"/>
        <end position="325"/>
    </location>
</feature>
<feature type="region of interest" description="Disordered" evidence="6">
    <location>
        <begin position="1"/>
        <end position="80"/>
    </location>
</feature>
<evidence type="ECO:0000256" key="6">
    <source>
        <dbReference type="SAM" id="MobiDB-lite"/>
    </source>
</evidence>
<comment type="subcellular location">
    <subcellularLocation>
        <location evidence="1">Cell projection</location>
        <location evidence="1">Cilium</location>
    </subcellularLocation>
</comment>
<reference evidence="8" key="3">
    <citation type="submission" date="2016-03" db="UniProtKB">
        <authorList>
            <consortium name="EnsemblProtists"/>
        </authorList>
    </citation>
    <scope>IDENTIFICATION</scope>
</reference>
<organism evidence="7">
    <name type="scientific">Guillardia theta (strain CCMP2712)</name>
    <name type="common">Cryptophyte</name>
    <dbReference type="NCBI Taxonomy" id="905079"/>
    <lineage>
        <taxon>Eukaryota</taxon>
        <taxon>Cryptophyceae</taxon>
        <taxon>Pyrenomonadales</taxon>
        <taxon>Geminigeraceae</taxon>
        <taxon>Guillardia</taxon>
    </lineage>
</organism>
<dbReference type="OMA" id="CCDAATH"/>
<accession>L1JYA2</accession>
<feature type="compositionally biased region" description="Basic and acidic residues" evidence="6">
    <location>
        <begin position="22"/>
        <end position="39"/>
    </location>
</feature>
<feature type="compositionally biased region" description="Basic and acidic residues" evidence="6">
    <location>
        <begin position="1"/>
        <end position="12"/>
    </location>
</feature>
<dbReference type="eggNOG" id="KOG0531">
    <property type="taxonomic scope" value="Eukaryota"/>
</dbReference>
<reference evidence="7 9" key="1">
    <citation type="journal article" date="2012" name="Nature">
        <title>Algal genomes reveal evolutionary mosaicism and the fate of nucleomorphs.</title>
        <authorList>
            <consortium name="DOE Joint Genome Institute"/>
            <person name="Curtis B.A."/>
            <person name="Tanifuji G."/>
            <person name="Burki F."/>
            <person name="Gruber A."/>
            <person name="Irimia M."/>
            <person name="Maruyama S."/>
            <person name="Arias M.C."/>
            <person name="Ball S.G."/>
            <person name="Gile G.H."/>
            <person name="Hirakawa Y."/>
            <person name="Hopkins J.F."/>
            <person name="Kuo A."/>
            <person name="Rensing S.A."/>
            <person name="Schmutz J."/>
            <person name="Symeonidi A."/>
            <person name="Elias M."/>
            <person name="Eveleigh R.J."/>
            <person name="Herman E.K."/>
            <person name="Klute M.J."/>
            <person name="Nakayama T."/>
            <person name="Obornik M."/>
            <person name="Reyes-Prieto A."/>
            <person name="Armbrust E.V."/>
            <person name="Aves S.J."/>
            <person name="Beiko R.G."/>
            <person name="Coutinho P."/>
            <person name="Dacks J.B."/>
            <person name="Durnford D.G."/>
            <person name="Fast N.M."/>
            <person name="Green B.R."/>
            <person name="Grisdale C.J."/>
            <person name="Hempel F."/>
            <person name="Henrissat B."/>
            <person name="Hoppner M.P."/>
            <person name="Ishida K."/>
            <person name="Kim E."/>
            <person name="Koreny L."/>
            <person name="Kroth P.G."/>
            <person name="Liu Y."/>
            <person name="Malik S.B."/>
            <person name="Maier U.G."/>
            <person name="McRose D."/>
            <person name="Mock T."/>
            <person name="Neilson J.A."/>
            <person name="Onodera N.T."/>
            <person name="Poole A.M."/>
            <person name="Pritham E.J."/>
            <person name="Richards T.A."/>
            <person name="Rocap G."/>
            <person name="Roy S.W."/>
            <person name="Sarai C."/>
            <person name="Schaack S."/>
            <person name="Shirato S."/>
            <person name="Slamovits C.H."/>
            <person name="Spencer D.F."/>
            <person name="Suzuki S."/>
            <person name="Worden A.Z."/>
            <person name="Zauner S."/>
            <person name="Barry K."/>
            <person name="Bell C."/>
            <person name="Bharti A.K."/>
            <person name="Crow J.A."/>
            <person name="Grimwood J."/>
            <person name="Kramer R."/>
            <person name="Lindquist E."/>
            <person name="Lucas S."/>
            <person name="Salamov A."/>
            <person name="McFadden G.I."/>
            <person name="Lane C.E."/>
            <person name="Keeling P.J."/>
            <person name="Gray M.W."/>
            <person name="Grigoriev I.V."/>
            <person name="Archibald J.M."/>
        </authorList>
    </citation>
    <scope>NUCLEOTIDE SEQUENCE</scope>
    <source>
        <strain evidence="7 9">CCMP2712</strain>
    </source>
</reference>
<keyword evidence="9" id="KW-1185">Reference proteome</keyword>
<dbReference type="AlphaFoldDB" id="L1JYA2"/>
<dbReference type="SMART" id="SM00365">
    <property type="entry name" value="LRR_SD22"/>
    <property type="match status" value="3"/>
</dbReference>
<dbReference type="SUPFAM" id="SSF52058">
    <property type="entry name" value="L domain-like"/>
    <property type="match status" value="1"/>
</dbReference>
<keyword evidence="4" id="KW-0969">Cilium</keyword>
<evidence type="ECO:0000256" key="1">
    <source>
        <dbReference type="ARBA" id="ARBA00004138"/>
    </source>
</evidence>
<keyword evidence="3" id="KW-0677">Repeat</keyword>
<evidence type="ECO:0000313" key="7">
    <source>
        <dbReference type="EMBL" id="EKX53289.1"/>
    </source>
</evidence>
<dbReference type="InterPro" id="IPR050576">
    <property type="entry name" value="Cilia_flagella_integrity"/>
</dbReference>
<evidence type="ECO:0000313" key="9">
    <source>
        <dbReference type="Proteomes" id="UP000011087"/>
    </source>
</evidence>
<dbReference type="PANTHER" id="PTHR45973">
    <property type="entry name" value="PROTEIN PHOSPHATASE 1 REGULATORY SUBUNIT SDS22-RELATED"/>
    <property type="match status" value="1"/>
</dbReference>
<evidence type="ECO:0000256" key="5">
    <source>
        <dbReference type="ARBA" id="ARBA00023273"/>
    </source>
</evidence>
<keyword evidence="2" id="KW-0433">Leucine-rich repeat</keyword>
<dbReference type="HOGENOM" id="CLU_728530_0_0_1"/>
<dbReference type="EMBL" id="JH992970">
    <property type="protein sequence ID" value="EKX53289.1"/>
    <property type="molecule type" value="Genomic_DNA"/>
</dbReference>
<sequence>MSGRAGGKEGGKGKGATAKAGRKLDKDSEVKKGTMKEVNSRTAKVENPTASKEVERYKKPSMAPTKNAATSKAKGGENKPEVWENAAEAQHVEEQQAIVESAPADSEVACTKTRRMGRDLLMEEETEVSPTRITIKLIALRCIGEDRIAAMKPDELAEAVLKLTHIRLEAENIAQIENLEALGRVTHLYLQENRITKIEHLESLHHLQLLSLASNDIMDIENLTCLRSLKALDIGYNLLDEVPPGELPSSLLFLTTDGNPLRKMDDGAWGRVYKSLPNLRQHDCKDVVVDEDTDEGDGESAEEEEEEEEVGAGADGGSPSAAAGRASMRDFDHFDRDFVAQIKDFEYQRIQQAQMFFEMSMEGLRERRRRMMEVKVSGAL</sequence>
<dbReference type="KEGG" id="gtt:GUITHDRAFT_100994"/>
<dbReference type="GeneID" id="17310176"/>
<evidence type="ECO:0000256" key="4">
    <source>
        <dbReference type="ARBA" id="ARBA00023069"/>
    </source>
</evidence>
<evidence type="ECO:0000313" key="8">
    <source>
        <dbReference type="EnsemblProtists" id="EKX53289"/>
    </source>
</evidence>
<dbReference type="PANTHER" id="PTHR45973:SF9">
    <property type="entry name" value="LEUCINE-RICH REPEAT-CONTAINING PROTEIN 46"/>
    <property type="match status" value="1"/>
</dbReference>
<dbReference type="EnsemblProtists" id="EKX53289">
    <property type="protein sequence ID" value="EKX53289"/>
    <property type="gene ID" value="GUITHDRAFT_100994"/>
</dbReference>
<evidence type="ECO:0000256" key="2">
    <source>
        <dbReference type="ARBA" id="ARBA00022614"/>
    </source>
</evidence>
<dbReference type="RefSeq" id="XP_005840269.1">
    <property type="nucleotide sequence ID" value="XM_005840212.1"/>
</dbReference>
<reference evidence="9" key="2">
    <citation type="submission" date="2012-11" db="EMBL/GenBank/DDBJ databases">
        <authorList>
            <person name="Kuo A."/>
            <person name="Curtis B.A."/>
            <person name="Tanifuji G."/>
            <person name="Burki F."/>
            <person name="Gruber A."/>
            <person name="Irimia M."/>
            <person name="Maruyama S."/>
            <person name="Arias M.C."/>
            <person name="Ball S.G."/>
            <person name="Gile G.H."/>
            <person name="Hirakawa Y."/>
            <person name="Hopkins J.F."/>
            <person name="Rensing S.A."/>
            <person name="Schmutz J."/>
            <person name="Symeonidi A."/>
            <person name="Elias M."/>
            <person name="Eveleigh R.J."/>
            <person name="Herman E.K."/>
            <person name="Klute M.J."/>
            <person name="Nakayama T."/>
            <person name="Obornik M."/>
            <person name="Reyes-Prieto A."/>
            <person name="Armbrust E.V."/>
            <person name="Aves S.J."/>
            <person name="Beiko R.G."/>
            <person name="Coutinho P."/>
            <person name="Dacks J.B."/>
            <person name="Durnford D.G."/>
            <person name="Fast N.M."/>
            <person name="Green B.R."/>
            <person name="Grisdale C."/>
            <person name="Hempe F."/>
            <person name="Henrissat B."/>
            <person name="Hoppner M.P."/>
            <person name="Ishida K.-I."/>
            <person name="Kim E."/>
            <person name="Koreny L."/>
            <person name="Kroth P.G."/>
            <person name="Liu Y."/>
            <person name="Malik S.-B."/>
            <person name="Maier U.G."/>
            <person name="McRose D."/>
            <person name="Mock T."/>
            <person name="Neilson J.A."/>
            <person name="Onodera N.T."/>
            <person name="Poole A.M."/>
            <person name="Pritham E.J."/>
            <person name="Richards T.A."/>
            <person name="Rocap G."/>
            <person name="Roy S.W."/>
            <person name="Sarai C."/>
            <person name="Schaack S."/>
            <person name="Shirato S."/>
            <person name="Slamovits C.H."/>
            <person name="Spencer D.F."/>
            <person name="Suzuki S."/>
            <person name="Worden A.Z."/>
            <person name="Zauner S."/>
            <person name="Barry K."/>
            <person name="Bell C."/>
            <person name="Bharti A.K."/>
            <person name="Crow J.A."/>
            <person name="Grimwood J."/>
            <person name="Kramer R."/>
            <person name="Lindquist E."/>
            <person name="Lucas S."/>
            <person name="Salamov A."/>
            <person name="McFadden G.I."/>
            <person name="Lane C.E."/>
            <person name="Keeling P.J."/>
            <person name="Gray M.W."/>
            <person name="Grigoriev I.V."/>
            <person name="Archibald J.M."/>
        </authorList>
    </citation>
    <scope>NUCLEOTIDE SEQUENCE</scope>
    <source>
        <strain evidence="9">CCMP2712</strain>
    </source>
</reference>
<name>L1JYA2_GUITC</name>
<feature type="compositionally biased region" description="Acidic residues" evidence="6">
    <location>
        <begin position="289"/>
        <end position="310"/>
    </location>
</feature>
<dbReference type="OrthoDB" id="7451790at2759"/>
<dbReference type="Proteomes" id="UP000011087">
    <property type="component" value="Unassembled WGS sequence"/>
</dbReference>
<dbReference type="PaxDb" id="55529-EKX53289"/>
<dbReference type="Gene3D" id="3.80.10.10">
    <property type="entry name" value="Ribonuclease Inhibitor"/>
    <property type="match status" value="1"/>
</dbReference>
<dbReference type="InterPro" id="IPR001611">
    <property type="entry name" value="Leu-rich_rpt"/>
</dbReference>
<keyword evidence="5" id="KW-0966">Cell projection</keyword>
<proteinExistence type="predicted"/>